<gene>
    <name evidence="1" type="ORF">BE04_41505</name>
    <name evidence="2" type="ORF">BE18_28105</name>
</gene>
<dbReference type="EMBL" id="JEMC01002627">
    <property type="protein sequence ID" value="KYF85848.1"/>
    <property type="molecule type" value="Genomic_DNA"/>
</dbReference>
<protein>
    <submittedName>
        <fullName evidence="1">Uncharacterized protein</fullName>
    </submittedName>
</protein>
<name>A0A150P7R7_SORCE</name>
<dbReference type="Proteomes" id="UP000075604">
    <property type="component" value="Unassembled WGS sequence"/>
</dbReference>
<organism evidence="1 4">
    <name type="scientific">Sorangium cellulosum</name>
    <name type="common">Polyangium cellulosum</name>
    <dbReference type="NCBI Taxonomy" id="56"/>
    <lineage>
        <taxon>Bacteria</taxon>
        <taxon>Pseudomonadati</taxon>
        <taxon>Myxococcota</taxon>
        <taxon>Polyangia</taxon>
        <taxon>Polyangiales</taxon>
        <taxon>Polyangiaceae</taxon>
        <taxon>Sorangium</taxon>
    </lineage>
</organism>
<dbReference type="EMBL" id="JELX01003635">
    <property type="protein sequence ID" value="KYF51710.1"/>
    <property type="molecule type" value="Genomic_DNA"/>
</dbReference>
<accession>A0A150P7R7</accession>
<evidence type="ECO:0000313" key="2">
    <source>
        <dbReference type="EMBL" id="KYF85848.1"/>
    </source>
</evidence>
<dbReference type="AlphaFoldDB" id="A0A150P7R7"/>
<sequence length="191" mass="20834">MKREQIPGFAAVALISVVIGHGIAAAQAQTAPPPDASAGLARQVTLSPAEQLAQSETFLARMDGARTSVRRQLETARSQRDVVKTLCLNDKLNQIDVAIRSARERRQGLELAVNRRDADLSNHEFTILTVLRQRSEQLTAEANQCIGQEAGYIGESAVKVDIDENLPKEDPSEYPVSQIIIEPPACSSCFR</sequence>
<comment type="caution">
    <text evidence="1">The sequence shown here is derived from an EMBL/GenBank/DDBJ whole genome shotgun (WGS) entry which is preliminary data.</text>
</comment>
<proteinExistence type="predicted"/>
<evidence type="ECO:0000313" key="1">
    <source>
        <dbReference type="EMBL" id="KYF51710.1"/>
    </source>
</evidence>
<evidence type="ECO:0000313" key="4">
    <source>
        <dbReference type="Proteomes" id="UP000075604"/>
    </source>
</evidence>
<reference evidence="3 4" key="1">
    <citation type="submission" date="2014-02" db="EMBL/GenBank/DDBJ databases">
        <title>The small core and large imbalanced accessory genome model reveals a collaborative survival strategy of Sorangium cellulosum strains in nature.</title>
        <authorList>
            <person name="Han K."/>
            <person name="Peng R."/>
            <person name="Blom J."/>
            <person name="Li Y.-Z."/>
        </authorList>
    </citation>
    <scope>NUCLEOTIDE SEQUENCE [LARGE SCALE GENOMIC DNA]</scope>
    <source>
        <strain evidence="2 3">So0149</strain>
        <strain evidence="1 4">So0157-18</strain>
    </source>
</reference>
<evidence type="ECO:0000313" key="3">
    <source>
        <dbReference type="Proteomes" id="UP000075515"/>
    </source>
</evidence>
<dbReference type="Proteomes" id="UP000075515">
    <property type="component" value="Unassembled WGS sequence"/>
</dbReference>